<dbReference type="InterPro" id="IPR035986">
    <property type="entry name" value="PKD_dom_sf"/>
</dbReference>
<dbReference type="RefSeq" id="WP_194506196.1">
    <property type="nucleotide sequence ID" value="NZ_JADILU010000001.1"/>
</dbReference>
<dbReference type="NCBIfam" id="TIGR04183">
    <property type="entry name" value="Por_Secre_tail"/>
    <property type="match status" value="1"/>
</dbReference>
<dbReference type="InterPro" id="IPR000601">
    <property type="entry name" value="PKD_dom"/>
</dbReference>
<dbReference type="InterPro" id="IPR026444">
    <property type="entry name" value="Secre_tail"/>
</dbReference>
<dbReference type="Pfam" id="PF18962">
    <property type="entry name" value="Por_Secre_tail"/>
    <property type="match status" value="1"/>
</dbReference>
<comment type="caution">
    <text evidence="4">The sequence shown here is derived from an EMBL/GenBank/DDBJ whole genome shotgun (WGS) entry which is preliminary data.</text>
</comment>
<feature type="domain" description="PKD" evidence="3">
    <location>
        <begin position="47"/>
        <end position="85"/>
    </location>
</feature>
<keyword evidence="1 2" id="KW-0732">Signal</keyword>
<dbReference type="InterPro" id="IPR011889">
    <property type="entry name" value="Liste_lipo_26"/>
</dbReference>
<feature type="signal peptide" evidence="2">
    <location>
        <begin position="1"/>
        <end position="19"/>
    </location>
</feature>
<dbReference type="PROSITE" id="PS50093">
    <property type="entry name" value="PKD"/>
    <property type="match status" value="1"/>
</dbReference>
<evidence type="ECO:0000313" key="4">
    <source>
        <dbReference type="EMBL" id="MFD2916954.1"/>
    </source>
</evidence>
<accession>A0ABW5ZV87</accession>
<dbReference type="InterPro" id="IPR005046">
    <property type="entry name" value="DUF285"/>
</dbReference>
<dbReference type="Pfam" id="PF03382">
    <property type="entry name" value="DUF285"/>
    <property type="match status" value="2"/>
</dbReference>
<protein>
    <submittedName>
        <fullName evidence="4">BspA family leucine-rich repeat surface protein</fullName>
    </submittedName>
</protein>
<gene>
    <name evidence="4" type="ORF">ACFS29_14975</name>
</gene>
<evidence type="ECO:0000256" key="1">
    <source>
        <dbReference type="ARBA" id="ARBA00022729"/>
    </source>
</evidence>
<dbReference type="Pfam" id="PF24595">
    <property type="entry name" value="DUF7619"/>
    <property type="match status" value="1"/>
</dbReference>
<proteinExistence type="predicted"/>
<evidence type="ECO:0000259" key="3">
    <source>
        <dbReference type="PROSITE" id="PS50093"/>
    </source>
</evidence>
<dbReference type="SUPFAM" id="SSF49299">
    <property type="entry name" value="PKD domain"/>
    <property type="match status" value="1"/>
</dbReference>
<name>A0ABW5ZV87_9FLAO</name>
<dbReference type="CDD" id="cd00146">
    <property type="entry name" value="PKD"/>
    <property type="match status" value="1"/>
</dbReference>
<dbReference type="InterPro" id="IPR055353">
    <property type="entry name" value="DUF7619"/>
</dbReference>
<feature type="chain" id="PRO_5047148736" evidence="2">
    <location>
        <begin position="20"/>
        <end position="885"/>
    </location>
</feature>
<sequence length="885" mass="99670">MKKNYVLIIFILSSYLSQAQNPNDFIMTYEVNNDTGLYVQYPFHGDSFTIDLGDGNTLTEDDVNVSGIHHTYSAPGIYTITVNGSINRVNFANTGYYTNLKVKSIEQWGTAQWISMEESFKNCQNMVVNATDIPDLSLVTSTAEMFSDAHIFNSPIDNWDVSQVTLMNDMFYGAELFNQPLSSWDVSNVTNMQNMFGRADAFNQNIDNWDVSNVTNMGSMFGFFPEDTPMFNQPLNNWDVSSVTDMYWMFRNNESFNQPISNWDVSNVTEMGYMFRNASSYNQPMENWDVTNVNDMSGMFNGASAFNQPLNDWVFENTWSINEMFSEASSFNQPLDNWDISNVFSINGLFHHATAFNQDISSWDFNEQVDLNSPSFGNTFLSFTAMDTNNYDALLLNFAQSGLQNKTIIAEEVSYCDASVRSYLINEKGWNFVQDSLGLECDFYNLTGSVVYDYDSNGCDSNDLPVNNTLIKALNNDFDYGTAAVNGNYELQLTAGTYTLSLLNIPDYFDATPTITSIFLDETNTTETVDFCLTANQTISDINTTIIAINEARPGFEATYQLVIKNIGTEPIDNVITSLSFNDTKQTFVESSPNPSETTNSSLNFDLGTIQPFETRYINVTLQTFAPPTVEGDDILILEATTLVTNDATPNDNNYQLEQLVVNSFDPNDKQVMQGSEIFIDDVEEYLDYIIRFQNTGTASAINVRLVDVLDNNLDFSTLLPLSASDTYSLRITNENELEFDFENINLPAQTVSETESQGYVAFKIKPKANVELGDFIIGNAAIYFDFNTPIITNTVQTEIIETLSTNEFSVNTMKVFPNPTHKNLVINSSKETISIIEIHDISGKLLLSFNDINSLTKTINLSKLNQGLYMMRVNENQVYKIIKN</sequence>
<reference evidence="5" key="1">
    <citation type="journal article" date="2019" name="Int. J. Syst. Evol. Microbiol.">
        <title>The Global Catalogue of Microorganisms (GCM) 10K type strain sequencing project: providing services to taxonomists for standard genome sequencing and annotation.</title>
        <authorList>
            <consortium name="The Broad Institute Genomics Platform"/>
            <consortium name="The Broad Institute Genome Sequencing Center for Infectious Disease"/>
            <person name="Wu L."/>
            <person name="Ma J."/>
        </authorList>
    </citation>
    <scope>NUCLEOTIDE SEQUENCE [LARGE SCALE GENOMIC DNA]</scope>
    <source>
        <strain evidence="5">KCTC 32514</strain>
    </source>
</reference>
<dbReference type="Proteomes" id="UP001597548">
    <property type="component" value="Unassembled WGS sequence"/>
</dbReference>
<organism evidence="4 5">
    <name type="scientific">Psychroserpens luteus</name>
    <dbReference type="NCBI Taxonomy" id="1434066"/>
    <lineage>
        <taxon>Bacteria</taxon>
        <taxon>Pseudomonadati</taxon>
        <taxon>Bacteroidota</taxon>
        <taxon>Flavobacteriia</taxon>
        <taxon>Flavobacteriales</taxon>
        <taxon>Flavobacteriaceae</taxon>
        <taxon>Psychroserpens</taxon>
    </lineage>
</organism>
<evidence type="ECO:0000256" key="2">
    <source>
        <dbReference type="SAM" id="SignalP"/>
    </source>
</evidence>
<dbReference type="NCBIfam" id="TIGR02167">
    <property type="entry name" value="Liste_lipo_26"/>
    <property type="match status" value="3"/>
</dbReference>
<evidence type="ECO:0000313" key="5">
    <source>
        <dbReference type="Proteomes" id="UP001597548"/>
    </source>
</evidence>
<dbReference type="EMBL" id="JBHUOS010000010">
    <property type="protein sequence ID" value="MFD2916954.1"/>
    <property type="molecule type" value="Genomic_DNA"/>
</dbReference>
<keyword evidence="5" id="KW-1185">Reference proteome</keyword>